<gene>
    <name evidence="1" type="ORF">UQ64_18890</name>
</gene>
<dbReference type="Gene3D" id="2.60.320.10">
    <property type="entry name" value="N-utilization substance G protein NusG, insert domain"/>
    <property type="match status" value="1"/>
</dbReference>
<reference evidence="1 2" key="1">
    <citation type="journal article" date="2015" name="Int. Biodeterior. Biodegradation">
        <title>Physiological and genetic screening methods for the isolation of methyl tert-butyl ether-degrading bacteria for bioremediation purposes.</title>
        <authorList>
            <person name="Guisado I.M."/>
            <person name="Purswani J."/>
            <person name="Gonzalez Lopez J."/>
            <person name="Pozo C."/>
        </authorList>
    </citation>
    <scope>NUCLEOTIDE SEQUENCE [LARGE SCALE GENOMIC DNA]</scope>
    <source>
        <strain evidence="1 2">SH7</strain>
    </source>
</reference>
<protein>
    <submittedName>
        <fullName evidence="1">Uncharacterized protein</fullName>
    </submittedName>
</protein>
<dbReference type="CDD" id="cd09911">
    <property type="entry name" value="Lin0431_like"/>
    <property type="match status" value="1"/>
</dbReference>
<dbReference type="Proteomes" id="UP000054709">
    <property type="component" value="Unassembled WGS sequence"/>
</dbReference>
<evidence type="ECO:0000313" key="1">
    <source>
        <dbReference type="EMBL" id="KTD85569.1"/>
    </source>
</evidence>
<dbReference type="EMBL" id="LCZJ02000026">
    <property type="protein sequence ID" value="KTD85569.1"/>
    <property type="molecule type" value="Genomic_DNA"/>
</dbReference>
<keyword evidence="2" id="KW-1185">Reference proteome</keyword>
<comment type="caution">
    <text evidence="1">The sequence shown here is derived from an EMBL/GenBank/DDBJ whole genome shotgun (WGS) entry which is preliminary data.</text>
</comment>
<dbReference type="OrthoDB" id="47603at2"/>
<dbReference type="AlphaFoldDB" id="A0A0W1AW38"/>
<accession>A0A0W1AW38</accession>
<sequence>MLKMKRGDFVIIFLALFAAGLIYGIKWWDTHNEQYQQGDLKAIITVDGKEYKTVSLTKEEQIIDIQTKFGHNTLKVFDYGIQMTYSDAPLRIALEMGFISRPKQQIICIPARIMVEVFNPNRSVNDEDELDAII</sequence>
<name>A0A0W1AW38_9BACL</name>
<organism evidence="1 2">
    <name type="scientific">Paenibacillus etheri</name>
    <dbReference type="NCBI Taxonomy" id="1306852"/>
    <lineage>
        <taxon>Bacteria</taxon>
        <taxon>Bacillati</taxon>
        <taxon>Bacillota</taxon>
        <taxon>Bacilli</taxon>
        <taxon>Bacillales</taxon>
        <taxon>Paenibacillaceae</taxon>
        <taxon>Paenibacillus</taxon>
    </lineage>
</organism>
<dbReference type="InterPro" id="IPR038690">
    <property type="entry name" value="NusG_2_sf"/>
</dbReference>
<dbReference type="Pfam" id="PF07009">
    <property type="entry name" value="NusG_II"/>
    <property type="match status" value="1"/>
</dbReference>
<proteinExistence type="predicted"/>
<evidence type="ECO:0000313" key="2">
    <source>
        <dbReference type="Proteomes" id="UP000054709"/>
    </source>
</evidence>